<gene>
    <name evidence="2" type="ORF">I6U51_17355</name>
</gene>
<name>A0A934HW86_9CLOT</name>
<dbReference type="Pfam" id="PF14317">
    <property type="entry name" value="YcxB"/>
    <property type="match status" value="1"/>
</dbReference>
<evidence type="ECO:0000313" key="3">
    <source>
        <dbReference type="Proteomes" id="UP000622687"/>
    </source>
</evidence>
<accession>A0A934HW86</accession>
<keyword evidence="3" id="KW-1185">Reference proteome</keyword>
<proteinExistence type="predicted"/>
<sequence length="90" mass="10538">MLDEGKQENLFGRYNILIKHEGILVNSNMGQSNTNWDAVERLIETKEYIYIYISSVNAYIVPKRVLQDTMHKDEFINLIKQYSGVVKENL</sequence>
<dbReference type="RefSeq" id="WP_211143820.1">
    <property type="nucleotide sequence ID" value="NZ_JAEEGB010000026.1"/>
</dbReference>
<dbReference type="Proteomes" id="UP000622687">
    <property type="component" value="Unassembled WGS sequence"/>
</dbReference>
<dbReference type="InterPro" id="IPR025588">
    <property type="entry name" value="YcxB-like_C"/>
</dbReference>
<reference evidence="2" key="1">
    <citation type="submission" date="2020-12" db="EMBL/GenBank/DDBJ databases">
        <title>Clostridium thailandense sp. nov., a novel acetogenic bacterium isolated from peat land soil in Thailand.</title>
        <authorList>
            <person name="Chaikitkaew S."/>
            <person name="Birkeland N.K."/>
        </authorList>
    </citation>
    <scope>NUCLEOTIDE SEQUENCE</scope>
    <source>
        <strain evidence="2">DSM 17425</strain>
    </source>
</reference>
<organism evidence="2 3">
    <name type="scientific">Clostridium aciditolerans</name>
    <dbReference type="NCBI Taxonomy" id="339861"/>
    <lineage>
        <taxon>Bacteria</taxon>
        <taxon>Bacillati</taxon>
        <taxon>Bacillota</taxon>
        <taxon>Clostridia</taxon>
        <taxon>Eubacteriales</taxon>
        <taxon>Clostridiaceae</taxon>
        <taxon>Clostridium</taxon>
    </lineage>
</organism>
<dbReference type="EMBL" id="JAEEGB010000026">
    <property type="protein sequence ID" value="MBI6874443.1"/>
    <property type="molecule type" value="Genomic_DNA"/>
</dbReference>
<protein>
    <submittedName>
        <fullName evidence="2">YcxB family protein</fullName>
    </submittedName>
</protein>
<comment type="caution">
    <text evidence="2">The sequence shown here is derived from an EMBL/GenBank/DDBJ whole genome shotgun (WGS) entry which is preliminary data.</text>
</comment>
<dbReference type="AlphaFoldDB" id="A0A934HW86"/>
<feature type="domain" description="YcxB-like C-terminal" evidence="1">
    <location>
        <begin position="21"/>
        <end position="78"/>
    </location>
</feature>
<evidence type="ECO:0000313" key="2">
    <source>
        <dbReference type="EMBL" id="MBI6874443.1"/>
    </source>
</evidence>
<evidence type="ECO:0000259" key="1">
    <source>
        <dbReference type="Pfam" id="PF14317"/>
    </source>
</evidence>